<dbReference type="EMBL" id="MU006090">
    <property type="protein sequence ID" value="KAF2841794.1"/>
    <property type="molecule type" value="Genomic_DNA"/>
</dbReference>
<evidence type="ECO:0000313" key="8">
    <source>
        <dbReference type="Proteomes" id="UP000799429"/>
    </source>
</evidence>
<name>A0A9P4SG66_9PEZI</name>
<comment type="caution">
    <text evidence="7">The sequence shown here is derived from an EMBL/GenBank/DDBJ whole genome shotgun (WGS) entry which is preliminary data.</text>
</comment>
<accession>A0A9P4SG66</accession>
<evidence type="ECO:0000313" key="7">
    <source>
        <dbReference type="EMBL" id="KAF2841794.1"/>
    </source>
</evidence>
<dbReference type="AlphaFoldDB" id="A0A9P4SG66"/>
<dbReference type="GO" id="GO:0003735">
    <property type="term" value="F:structural constituent of ribosome"/>
    <property type="evidence" value="ECO:0007669"/>
    <property type="project" value="InterPro"/>
</dbReference>
<reference evidence="7" key="1">
    <citation type="journal article" date="2020" name="Stud. Mycol.">
        <title>101 Dothideomycetes genomes: a test case for predicting lifestyles and emergence of pathogens.</title>
        <authorList>
            <person name="Haridas S."/>
            <person name="Albert R."/>
            <person name="Binder M."/>
            <person name="Bloem J."/>
            <person name="Labutti K."/>
            <person name="Salamov A."/>
            <person name="Andreopoulos B."/>
            <person name="Baker S."/>
            <person name="Barry K."/>
            <person name="Bills G."/>
            <person name="Bluhm B."/>
            <person name="Cannon C."/>
            <person name="Castanera R."/>
            <person name="Culley D."/>
            <person name="Daum C."/>
            <person name="Ezra D."/>
            <person name="Gonzalez J."/>
            <person name="Henrissat B."/>
            <person name="Kuo A."/>
            <person name="Liang C."/>
            <person name="Lipzen A."/>
            <person name="Lutzoni F."/>
            <person name="Magnuson J."/>
            <person name="Mondo S."/>
            <person name="Nolan M."/>
            <person name="Ohm R."/>
            <person name="Pangilinan J."/>
            <person name="Park H.-J."/>
            <person name="Ramirez L."/>
            <person name="Alfaro M."/>
            <person name="Sun H."/>
            <person name="Tritt A."/>
            <person name="Yoshinaga Y."/>
            <person name="Zwiers L.-H."/>
            <person name="Turgeon B."/>
            <person name="Goodwin S."/>
            <person name="Spatafora J."/>
            <person name="Crous P."/>
            <person name="Grigoriev I."/>
        </authorList>
    </citation>
    <scope>NUCLEOTIDE SEQUENCE</scope>
    <source>
        <strain evidence="7">CBS 101060</strain>
    </source>
</reference>
<dbReference type="GO" id="GO:0005762">
    <property type="term" value="C:mitochondrial large ribosomal subunit"/>
    <property type="evidence" value="ECO:0007669"/>
    <property type="project" value="InterPro"/>
</dbReference>
<evidence type="ECO:0000256" key="4">
    <source>
        <dbReference type="ARBA" id="ARBA00022980"/>
    </source>
</evidence>
<dbReference type="Proteomes" id="UP000799429">
    <property type="component" value="Unassembled WGS sequence"/>
</dbReference>
<dbReference type="PANTHER" id="PTHR21338">
    <property type="entry name" value="MITOCHONDRIAL RIBOSOMAL PROTEIN L41"/>
    <property type="match status" value="1"/>
</dbReference>
<keyword evidence="4" id="KW-0689">Ribosomal protein</keyword>
<sequence>MFRPTPSLQRSIRRLALTTKQASKDYYKGNRTGSMGQHTKWGTYVIKWGKVRTYVVPEDLASFTLTPFVTKRVEKPRGPYKYLEGKGRIDGKRYLEKWKVENGAD</sequence>
<evidence type="ECO:0000256" key="5">
    <source>
        <dbReference type="ARBA" id="ARBA00023128"/>
    </source>
</evidence>
<keyword evidence="6" id="KW-0687">Ribonucleoprotein</keyword>
<gene>
    <name evidence="7" type="ORF">M501DRAFT_997962</name>
</gene>
<keyword evidence="8" id="KW-1185">Reference proteome</keyword>
<dbReference type="PANTHER" id="PTHR21338:SF0">
    <property type="entry name" value="LARGE RIBOSOMAL SUBUNIT PROTEIN ML41"/>
    <property type="match status" value="1"/>
</dbReference>
<evidence type="ECO:0000256" key="1">
    <source>
        <dbReference type="ARBA" id="ARBA00004173"/>
    </source>
</evidence>
<evidence type="ECO:0008006" key="9">
    <source>
        <dbReference type="Google" id="ProtNLM"/>
    </source>
</evidence>
<keyword evidence="3" id="KW-0809">Transit peptide</keyword>
<dbReference type="OrthoDB" id="408933at2759"/>
<dbReference type="Pfam" id="PF09809">
    <property type="entry name" value="MRP-L27"/>
    <property type="match status" value="1"/>
</dbReference>
<evidence type="ECO:0000256" key="2">
    <source>
        <dbReference type="ARBA" id="ARBA00010152"/>
    </source>
</evidence>
<dbReference type="InterPro" id="IPR019189">
    <property type="entry name" value="Ribosomal_mL41"/>
</dbReference>
<comment type="similarity">
    <text evidence="2">Belongs to the mitochondrion-specific ribosomal protein mL41 family.</text>
</comment>
<keyword evidence="5" id="KW-0496">Mitochondrion</keyword>
<dbReference type="GO" id="GO:0006412">
    <property type="term" value="P:translation"/>
    <property type="evidence" value="ECO:0007669"/>
    <property type="project" value="TreeGrafter"/>
</dbReference>
<evidence type="ECO:0000256" key="6">
    <source>
        <dbReference type="ARBA" id="ARBA00023274"/>
    </source>
</evidence>
<comment type="subcellular location">
    <subcellularLocation>
        <location evidence="1">Mitochondrion</location>
    </subcellularLocation>
</comment>
<protein>
    <recommendedName>
        <fullName evidence="9">50S ribosomal protein YmL27</fullName>
    </recommendedName>
</protein>
<proteinExistence type="inferred from homology"/>
<evidence type="ECO:0000256" key="3">
    <source>
        <dbReference type="ARBA" id="ARBA00022946"/>
    </source>
</evidence>
<organism evidence="7 8">
    <name type="scientific">Patellaria atrata CBS 101060</name>
    <dbReference type="NCBI Taxonomy" id="1346257"/>
    <lineage>
        <taxon>Eukaryota</taxon>
        <taxon>Fungi</taxon>
        <taxon>Dikarya</taxon>
        <taxon>Ascomycota</taxon>
        <taxon>Pezizomycotina</taxon>
        <taxon>Dothideomycetes</taxon>
        <taxon>Dothideomycetes incertae sedis</taxon>
        <taxon>Patellariales</taxon>
        <taxon>Patellariaceae</taxon>
        <taxon>Patellaria</taxon>
    </lineage>
</organism>